<dbReference type="STRING" id="1121919.SAMN02745975_01061"/>
<dbReference type="Gene3D" id="3.20.20.10">
    <property type="entry name" value="Alanine racemase"/>
    <property type="match status" value="1"/>
</dbReference>
<name>A0A1M6FR78_9FIRM</name>
<dbReference type="PRINTS" id="PR01181">
    <property type="entry name" value="DAPDCRBXLASE"/>
</dbReference>
<dbReference type="Proteomes" id="UP000184536">
    <property type="component" value="Unassembled WGS sequence"/>
</dbReference>
<gene>
    <name evidence="8" type="ORF">SAMN02745975_01061</name>
</gene>
<evidence type="ECO:0000256" key="3">
    <source>
        <dbReference type="ARBA" id="ARBA00022898"/>
    </source>
</evidence>
<dbReference type="InterPro" id="IPR022643">
    <property type="entry name" value="De-COase2_C"/>
</dbReference>
<evidence type="ECO:0000256" key="4">
    <source>
        <dbReference type="ARBA" id="ARBA00023239"/>
    </source>
</evidence>
<dbReference type="PRINTS" id="PR01179">
    <property type="entry name" value="ODADCRBXLASE"/>
</dbReference>
<keyword evidence="3" id="KW-0663">Pyridoxal phosphate</keyword>
<evidence type="ECO:0000256" key="2">
    <source>
        <dbReference type="ARBA" id="ARBA00022793"/>
    </source>
</evidence>
<dbReference type="EMBL" id="FQZV01000012">
    <property type="protein sequence ID" value="SHJ00201.1"/>
    <property type="molecule type" value="Genomic_DNA"/>
</dbReference>
<evidence type="ECO:0000256" key="1">
    <source>
        <dbReference type="ARBA" id="ARBA00001933"/>
    </source>
</evidence>
<feature type="domain" description="Orn/DAP/Arg decarboxylase 2 N-terminal" evidence="7">
    <location>
        <begin position="7"/>
        <end position="116"/>
    </location>
</feature>
<keyword evidence="2" id="KW-0210">Decarboxylase</keyword>
<dbReference type="InterPro" id="IPR000183">
    <property type="entry name" value="Orn/DAP/Arg_de-COase"/>
</dbReference>
<dbReference type="PANTHER" id="PTHR43727">
    <property type="entry name" value="DIAMINOPIMELATE DECARBOXYLASE"/>
    <property type="match status" value="1"/>
</dbReference>
<dbReference type="SUPFAM" id="SSF51419">
    <property type="entry name" value="PLP-binding barrel"/>
    <property type="match status" value="1"/>
</dbReference>
<keyword evidence="9" id="KW-1185">Reference proteome</keyword>
<dbReference type="Pfam" id="PF00278">
    <property type="entry name" value="Orn_DAP_Arg_deC"/>
    <property type="match status" value="1"/>
</dbReference>
<accession>A0A1M6FR78</accession>
<evidence type="ECO:0000256" key="5">
    <source>
        <dbReference type="RuleBase" id="RU003737"/>
    </source>
</evidence>
<comment type="similarity">
    <text evidence="5">Belongs to the Orn/Lys/Arg decarboxylase class-II family.</text>
</comment>
<dbReference type="InterPro" id="IPR002986">
    <property type="entry name" value="DAP_deCOOHase_LysA"/>
</dbReference>
<dbReference type="GO" id="GO:0009089">
    <property type="term" value="P:lysine biosynthetic process via diaminopimelate"/>
    <property type="evidence" value="ECO:0007669"/>
    <property type="project" value="InterPro"/>
</dbReference>
<dbReference type="Pfam" id="PF02784">
    <property type="entry name" value="Orn_Arg_deC_N"/>
    <property type="match status" value="1"/>
</dbReference>
<sequence length="273" mass="30364">MDLDIITDAVKRAMEYSHIEMMGFHFHLGSQLFENDIYVLGIQNIVKIMKEMKDRLGFATKEFNVGGGFGIYYTEPDQPKPLKFFLDAIMTTAKDECSKSGLEMPKIIIEPGRWIVGEAGITLYTVGTVKEIPGIRTYVSVDGGLPDNPRPALYSAKYEAVVANKADQPLEQTVTIAGKCCETGDILIWDLKVPKVEPGDILAVLHTGAYNYSMASNYNRIPKPAVVLVSDGKAGVIVERESYEDLLRKERIPQYLMKGEMESSIEKCAITIL</sequence>
<dbReference type="FunFam" id="2.40.37.10:FF:000003">
    <property type="entry name" value="Diaminopimelate decarboxylase"/>
    <property type="match status" value="1"/>
</dbReference>
<keyword evidence="4" id="KW-0456">Lyase</keyword>
<reference evidence="9" key="1">
    <citation type="submission" date="2016-11" db="EMBL/GenBank/DDBJ databases">
        <authorList>
            <person name="Varghese N."/>
            <person name="Submissions S."/>
        </authorList>
    </citation>
    <scope>NUCLEOTIDE SEQUENCE [LARGE SCALE GENOMIC DNA]</scope>
    <source>
        <strain evidence="9">DSM 17957</strain>
    </source>
</reference>
<feature type="domain" description="Orn/DAP/Arg decarboxylase 2 C-terminal" evidence="6">
    <location>
        <begin position="118"/>
        <end position="208"/>
    </location>
</feature>
<dbReference type="GO" id="GO:0008836">
    <property type="term" value="F:diaminopimelate decarboxylase activity"/>
    <property type="evidence" value="ECO:0007669"/>
    <property type="project" value="InterPro"/>
</dbReference>
<evidence type="ECO:0000259" key="7">
    <source>
        <dbReference type="Pfam" id="PF02784"/>
    </source>
</evidence>
<dbReference type="InterPro" id="IPR022644">
    <property type="entry name" value="De-COase2_N"/>
</dbReference>
<organism evidence="8 9">
    <name type="scientific">Geosporobacter subterraneus DSM 17957</name>
    <dbReference type="NCBI Taxonomy" id="1121919"/>
    <lineage>
        <taxon>Bacteria</taxon>
        <taxon>Bacillati</taxon>
        <taxon>Bacillota</taxon>
        <taxon>Clostridia</taxon>
        <taxon>Peptostreptococcales</taxon>
        <taxon>Thermotaleaceae</taxon>
        <taxon>Geosporobacter</taxon>
    </lineage>
</organism>
<evidence type="ECO:0000259" key="6">
    <source>
        <dbReference type="Pfam" id="PF00278"/>
    </source>
</evidence>
<dbReference type="InterPro" id="IPR029066">
    <property type="entry name" value="PLP-binding_barrel"/>
</dbReference>
<proteinExistence type="inferred from homology"/>
<evidence type="ECO:0000313" key="9">
    <source>
        <dbReference type="Proteomes" id="UP000184536"/>
    </source>
</evidence>
<dbReference type="InterPro" id="IPR009006">
    <property type="entry name" value="Ala_racemase/Decarboxylase_C"/>
</dbReference>
<dbReference type="SUPFAM" id="SSF50621">
    <property type="entry name" value="Alanine racemase C-terminal domain-like"/>
    <property type="match status" value="1"/>
</dbReference>
<comment type="cofactor">
    <cofactor evidence="1">
        <name>pyridoxal 5'-phosphate</name>
        <dbReference type="ChEBI" id="CHEBI:597326"/>
    </cofactor>
</comment>
<dbReference type="AlphaFoldDB" id="A0A1M6FR78"/>
<protein>
    <submittedName>
        <fullName evidence="8">Diaminopimelate decarboxylase</fullName>
    </submittedName>
</protein>
<dbReference type="Gene3D" id="2.40.37.10">
    <property type="entry name" value="Lyase, Ornithine Decarboxylase, Chain A, domain 1"/>
    <property type="match status" value="1"/>
</dbReference>
<evidence type="ECO:0000313" key="8">
    <source>
        <dbReference type="EMBL" id="SHJ00201.1"/>
    </source>
</evidence>
<dbReference type="PANTHER" id="PTHR43727:SF2">
    <property type="entry name" value="GROUP IV DECARBOXYLASE"/>
    <property type="match status" value="1"/>
</dbReference>